<dbReference type="PANTHER" id="PTHR18896">
    <property type="entry name" value="PHOSPHOLIPASE D"/>
    <property type="match status" value="1"/>
</dbReference>
<gene>
    <name evidence="6" type="ORF">GTP41_04810</name>
</gene>
<evidence type="ECO:0000313" key="7">
    <source>
        <dbReference type="Proteomes" id="UP000448575"/>
    </source>
</evidence>
<dbReference type="Gene3D" id="3.30.870.10">
    <property type="entry name" value="Endonuclease Chain A"/>
    <property type="match status" value="2"/>
</dbReference>
<evidence type="ECO:0000256" key="3">
    <source>
        <dbReference type="ARBA" id="ARBA00022801"/>
    </source>
</evidence>
<dbReference type="EMBL" id="WWCJ01000003">
    <property type="protein sequence ID" value="MYN01418.1"/>
    <property type="molecule type" value="Genomic_DNA"/>
</dbReference>
<protein>
    <submittedName>
        <fullName evidence="6">Phospholipase</fullName>
    </submittedName>
</protein>
<reference evidence="6 7" key="1">
    <citation type="submission" date="2019-12" db="EMBL/GenBank/DDBJ databases">
        <title>Novel species isolated from a subtropical stream in China.</title>
        <authorList>
            <person name="Lu H."/>
        </authorList>
    </citation>
    <scope>NUCLEOTIDE SEQUENCE [LARGE SCALE GENOMIC DNA]</scope>
    <source>
        <strain evidence="6 7">DS3</strain>
    </source>
</reference>
<dbReference type="GO" id="GO:0004630">
    <property type="term" value="F:phospholipase D activity"/>
    <property type="evidence" value="ECO:0007669"/>
    <property type="project" value="UniProtKB-EC"/>
</dbReference>
<dbReference type="Pfam" id="PF13091">
    <property type="entry name" value="PLDc_2"/>
    <property type="match status" value="1"/>
</dbReference>
<dbReference type="InterPro" id="IPR015679">
    <property type="entry name" value="PLipase_D_fam"/>
</dbReference>
<evidence type="ECO:0000256" key="2">
    <source>
        <dbReference type="ARBA" id="ARBA00022737"/>
    </source>
</evidence>
<evidence type="ECO:0000313" key="6">
    <source>
        <dbReference type="EMBL" id="MYN01418.1"/>
    </source>
</evidence>
<name>A0A6N9HCZ7_9BURK</name>
<keyword evidence="2" id="KW-0677">Repeat</keyword>
<dbReference type="Proteomes" id="UP000448575">
    <property type="component" value="Unassembled WGS sequence"/>
</dbReference>
<dbReference type="PANTHER" id="PTHR18896:SF76">
    <property type="entry name" value="PHOSPHOLIPASE"/>
    <property type="match status" value="1"/>
</dbReference>
<dbReference type="GO" id="GO:0009395">
    <property type="term" value="P:phospholipid catabolic process"/>
    <property type="evidence" value="ECO:0007669"/>
    <property type="project" value="TreeGrafter"/>
</dbReference>
<dbReference type="AlphaFoldDB" id="A0A6N9HCZ7"/>
<evidence type="ECO:0000259" key="5">
    <source>
        <dbReference type="PROSITE" id="PS50035"/>
    </source>
</evidence>
<keyword evidence="3" id="KW-0378">Hydrolase</keyword>
<dbReference type="PROSITE" id="PS50035">
    <property type="entry name" value="PLD"/>
    <property type="match status" value="1"/>
</dbReference>
<keyword evidence="7" id="KW-1185">Reference proteome</keyword>
<evidence type="ECO:0000256" key="1">
    <source>
        <dbReference type="ARBA" id="ARBA00000798"/>
    </source>
</evidence>
<keyword evidence="4" id="KW-0443">Lipid metabolism</keyword>
<feature type="domain" description="PLD phosphodiesterase" evidence="5">
    <location>
        <begin position="550"/>
        <end position="577"/>
    </location>
</feature>
<dbReference type="SUPFAM" id="SSF56024">
    <property type="entry name" value="Phospholipase D/nuclease"/>
    <property type="match status" value="2"/>
</dbReference>
<dbReference type="SMART" id="SM00155">
    <property type="entry name" value="PLDc"/>
    <property type="match status" value="1"/>
</dbReference>
<dbReference type="InterPro" id="IPR001736">
    <property type="entry name" value="PLipase_D/transphosphatidylase"/>
</dbReference>
<sequence length="662" mass="74194">MADPIKRTETTHIDEVKRTSTSTPQWLLEKANMAGTHPISHNNKLTFFIGGQDAFADIAKSIETAKASIDLCCWGFDPGMELIRNGGDHWPRGETYGDLLIAAGRRGVKVRLLVWYDAYAVRLANPRNMPGYTHAVDSRRRSLHTTRRPTNALHSLALARVDLMGRPRTDLNSLELSTLARRNYCMDWYDAAFGKHLEKLENIEVRMHSGDADAIAKSLLSEPNQPSNGARFGLERQGLVRFGTHHQKPILIDLFHDEGRGAVGYVMGLNSLTDYWDSSQHRLDDPRREFEVTVGGVATPGCKYVRPMRDYACRIDGGRALLSVHQNFIKAWERLGASKPTDRASGKVKPASMPETCLRKARTGDSTVQIVRTQPAEKDKTIRDAYFQATDQAALGTGYIYLENQYFQYTEWAQRLMKTRKTVMDKWNSVSGASGKSERDMPLLHVFIVIPRPERGSMIPRTYDTLATLGQQEGMTGQCGMIKASNEQKPTFMGGIGQPFSFAPALPEVVVDANRIEKPSLKMLQDSYGLKICTAMLYACDSKNGTWRYREIYIHSKLLLIDDTYVTLGSANLNQRSMAVDSEINLAAIAPDKVRELRRRIWAQFGGQELSGGHGSAGEISVTFRLWTERMWINQTRKGMGLDISGLLLPFGDDRKSLVRLG</sequence>
<comment type="caution">
    <text evidence="6">The sequence shown here is derived from an EMBL/GenBank/DDBJ whole genome shotgun (WGS) entry which is preliminary data.</text>
</comment>
<organism evidence="6 7">
    <name type="scientific">Pseudoduganella guangdongensis</name>
    <dbReference type="NCBI Taxonomy" id="2692179"/>
    <lineage>
        <taxon>Bacteria</taxon>
        <taxon>Pseudomonadati</taxon>
        <taxon>Pseudomonadota</taxon>
        <taxon>Betaproteobacteria</taxon>
        <taxon>Burkholderiales</taxon>
        <taxon>Oxalobacteraceae</taxon>
        <taxon>Telluria group</taxon>
        <taxon>Pseudoduganella</taxon>
    </lineage>
</organism>
<accession>A0A6N9HCZ7</accession>
<proteinExistence type="predicted"/>
<evidence type="ECO:0000256" key="4">
    <source>
        <dbReference type="ARBA" id="ARBA00023098"/>
    </source>
</evidence>
<dbReference type="InterPro" id="IPR025202">
    <property type="entry name" value="PLD-like_dom"/>
</dbReference>
<comment type="catalytic activity">
    <reaction evidence="1">
        <text>a 1,2-diacyl-sn-glycero-3-phosphocholine + H2O = a 1,2-diacyl-sn-glycero-3-phosphate + choline + H(+)</text>
        <dbReference type="Rhea" id="RHEA:14445"/>
        <dbReference type="ChEBI" id="CHEBI:15354"/>
        <dbReference type="ChEBI" id="CHEBI:15377"/>
        <dbReference type="ChEBI" id="CHEBI:15378"/>
        <dbReference type="ChEBI" id="CHEBI:57643"/>
        <dbReference type="ChEBI" id="CHEBI:58608"/>
        <dbReference type="EC" id="3.1.4.4"/>
    </reaction>
</comment>
<dbReference type="RefSeq" id="WP_161024441.1">
    <property type="nucleotide sequence ID" value="NZ_WWCJ01000003.1"/>
</dbReference>